<accession>A0ACC3N404</accession>
<sequence>MTDVSSDLALLEVLQQGGTPLNHGSMYILLHRRLEETRILTYVWQYVNSYPVTAMKYGINTLAKESYGGKSDIAVAGPNVGSNLGIITQFSGTVGAATAASKLGVPGIAFSGSSGEQTAWSAPLEDYMTIYADLSTTVTQALVSSGKPYLPSNTWLNINYPKVENSSCSSTSDFKFVLSRIYPGVPFITDGDVQTCGNGGRLPTERDVGGTKGCYASISVGVADSKGDAGVAKQTIVRDKLKSILSCLPD</sequence>
<organism evidence="1 2">
    <name type="scientific">Vermiconidia calcicola</name>
    <dbReference type="NCBI Taxonomy" id="1690605"/>
    <lineage>
        <taxon>Eukaryota</taxon>
        <taxon>Fungi</taxon>
        <taxon>Dikarya</taxon>
        <taxon>Ascomycota</taxon>
        <taxon>Pezizomycotina</taxon>
        <taxon>Dothideomycetes</taxon>
        <taxon>Dothideomycetidae</taxon>
        <taxon>Mycosphaerellales</taxon>
        <taxon>Extremaceae</taxon>
        <taxon>Vermiconidia</taxon>
    </lineage>
</organism>
<gene>
    <name evidence="1" type="ORF">LTR37_011122</name>
</gene>
<reference evidence="1" key="1">
    <citation type="submission" date="2023-07" db="EMBL/GenBank/DDBJ databases">
        <title>Black Yeasts Isolated from many extreme environments.</title>
        <authorList>
            <person name="Coleine C."/>
            <person name="Stajich J.E."/>
            <person name="Selbmann L."/>
        </authorList>
    </citation>
    <scope>NUCLEOTIDE SEQUENCE</scope>
    <source>
        <strain evidence="1">CCFEE 5714</strain>
    </source>
</reference>
<proteinExistence type="predicted"/>
<keyword evidence="2" id="KW-1185">Reference proteome</keyword>
<name>A0ACC3N404_9PEZI</name>
<dbReference type="EMBL" id="JAUTXU010000096">
    <property type="protein sequence ID" value="KAK3708958.1"/>
    <property type="molecule type" value="Genomic_DNA"/>
</dbReference>
<dbReference type="Proteomes" id="UP001281147">
    <property type="component" value="Unassembled WGS sequence"/>
</dbReference>
<evidence type="ECO:0000313" key="1">
    <source>
        <dbReference type="EMBL" id="KAK3708958.1"/>
    </source>
</evidence>
<comment type="caution">
    <text evidence="1">The sequence shown here is derived from an EMBL/GenBank/DDBJ whole genome shotgun (WGS) entry which is preliminary data.</text>
</comment>
<evidence type="ECO:0000313" key="2">
    <source>
        <dbReference type="Proteomes" id="UP001281147"/>
    </source>
</evidence>
<protein>
    <submittedName>
        <fullName evidence="1">Uncharacterized protein</fullName>
    </submittedName>
</protein>